<feature type="region of interest" description="Disordered" evidence="1">
    <location>
        <begin position="560"/>
        <end position="582"/>
    </location>
</feature>
<dbReference type="InterPro" id="IPR018702">
    <property type="entry name" value="DUF2207"/>
</dbReference>
<keyword evidence="2" id="KW-0472">Membrane</keyword>
<gene>
    <name evidence="6" type="ORF">QUV98_04310</name>
</gene>
<evidence type="ECO:0000259" key="5">
    <source>
        <dbReference type="Pfam" id="PF20990"/>
    </source>
</evidence>
<evidence type="ECO:0000256" key="3">
    <source>
        <dbReference type="SAM" id="SignalP"/>
    </source>
</evidence>
<feature type="transmembrane region" description="Helical" evidence="2">
    <location>
        <begin position="264"/>
        <end position="288"/>
    </location>
</feature>
<dbReference type="EMBL" id="JAUDCK010000010">
    <property type="protein sequence ID" value="MDM8195543.1"/>
    <property type="molecule type" value="Genomic_DNA"/>
</dbReference>
<feature type="domain" description="DUF2207" evidence="4">
    <location>
        <begin position="31"/>
        <end position="200"/>
    </location>
</feature>
<comment type="caution">
    <text evidence="6">The sequence shown here is derived from an EMBL/GenBank/DDBJ whole genome shotgun (WGS) entry which is preliminary data.</text>
</comment>
<evidence type="ECO:0000256" key="2">
    <source>
        <dbReference type="SAM" id="Phobius"/>
    </source>
</evidence>
<keyword evidence="2" id="KW-0812">Transmembrane</keyword>
<feature type="signal peptide" evidence="3">
    <location>
        <begin position="1"/>
        <end position="25"/>
    </location>
</feature>
<dbReference type="RefSeq" id="WP_289527467.1">
    <property type="nucleotide sequence ID" value="NZ_JAUDCK010000010.1"/>
</dbReference>
<keyword evidence="2" id="KW-1133">Transmembrane helix</keyword>
<dbReference type="Pfam" id="PF09972">
    <property type="entry name" value="DUF2207"/>
    <property type="match status" value="1"/>
</dbReference>
<reference evidence="7" key="1">
    <citation type="submission" date="2023-06" db="EMBL/GenBank/DDBJ databases">
        <title>Identification and characterization of horizontal gene transfer across gut microbiota members of farm animals based on homology search.</title>
        <authorList>
            <person name="Zeman M."/>
            <person name="Kubasova T."/>
            <person name="Jahodarova E."/>
            <person name="Nykrynova M."/>
            <person name="Rychlik I."/>
        </authorList>
    </citation>
    <scope>NUCLEOTIDE SEQUENCE [LARGE SCALE GENOMIC DNA]</scope>
    <source>
        <strain evidence="7">ET341</strain>
    </source>
</reference>
<proteinExistence type="predicted"/>
<evidence type="ECO:0000313" key="7">
    <source>
        <dbReference type="Proteomes" id="UP001529275"/>
    </source>
</evidence>
<evidence type="ECO:0000259" key="4">
    <source>
        <dbReference type="Pfam" id="PF09972"/>
    </source>
</evidence>
<name>A0ABT7UHC8_9FIRM</name>
<feature type="domain" description="Predicted membrane protein YciQ-like C-terminal" evidence="5">
    <location>
        <begin position="455"/>
        <end position="517"/>
    </location>
</feature>
<organism evidence="6 7">
    <name type="scientific">Massilimicrobiota timonensis</name>
    <dbReference type="NCBI Taxonomy" id="1776392"/>
    <lineage>
        <taxon>Bacteria</taxon>
        <taxon>Bacillati</taxon>
        <taxon>Bacillota</taxon>
        <taxon>Erysipelotrichia</taxon>
        <taxon>Erysipelotrichales</taxon>
        <taxon>Erysipelotrichaceae</taxon>
        <taxon>Massilimicrobiota</taxon>
    </lineage>
</organism>
<dbReference type="Proteomes" id="UP001529275">
    <property type="component" value="Unassembled WGS sequence"/>
</dbReference>
<dbReference type="Pfam" id="PF20990">
    <property type="entry name" value="DUF2207_C"/>
    <property type="match status" value="1"/>
</dbReference>
<protein>
    <submittedName>
        <fullName evidence="6">DUF2207 domain-containing protein</fullName>
    </submittedName>
</protein>
<evidence type="ECO:0000256" key="1">
    <source>
        <dbReference type="SAM" id="MobiDB-lite"/>
    </source>
</evidence>
<keyword evidence="3" id="KW-0732">Signal</keyword>
<sequence length="582" mass="66857">MKKKICLIFSLLLILIPSLSSLVYGADTHLNDISIHTTLNNDGSAHVQEIWDINIEEGTEIYKVFDNMGDSHISNFNVVDDQGKRYQNIGEWDVDLDKEDKDGKCGMIQDGDRYELCFGIGEYGRRTYTFEYDIANFVQQYQDTQGFNYAFFSEMELEPQHVKITVSSSHDFNKNNAKIWAFGYQGVVYFDHGDVIMETQSAVPEGAKMQLLMQIDNETFTNAHVNDQSFQKILEDAIDGSEYEDEFYDQGDYYNSFMYKDNTAMIIAIVFAVIGLIGAVVVVLIVAYTRGRVDFQFNDHIPLNHEPPMFRDIPCQKDLFQFYYYAKKLGLITDQDRDGLIAAILLRWIKESYIEFQKEEVKQFLFFKKEGYSVDLNNDIPITHPLEKKLFQFFRQAAGSNQVLETDEFESWCKENYEKIDEWFESIDEYIENELREQHLLTLETTYTSFLKIRFSHSTDTYDASIREEMEHIIGLKTFLEEMSLIDEKEVIEVKLWEEYLIFASILQIADKVQEQLGRLCPTFNEQSQLDTIYTMHMVHMFSHNSMKASHDASIAASGGGGSSSFTGGGGGFSGGGGGGVR</sequence>
<feature type="chain" id="PRO_5046116032" evidence="3">
    <location>
        <begin position="26"/>
        <end position="582"/>
    </location>
</feature>
<accession>A0ABT7UHC8</accession>
<dbReference type="InterPro" id="IPR048389">
    <property type="entry name" value="YciQ-like_C"/>
</dbReference>
<keyword evidence="7" id="KW-1185">Reference proteome</keyword>
<evidence type="ECO:0000313" key="6">
    <source>
        <dbReference type="EMBL" id="MDM8195543.1"/>
    </source>
</evidence>